<dbReference type="Ensembl" id="ENSSLDT00000003531.1">
    <property type="protein sequence ID" value="ENSSLDP00000003413.1"/>
    <property type="gene ID" value="ENSSLDG00000002693.1"/>
</dbReference>
<accession>A0A3B4WQ68</accession>
<evidence type="ECO:0000313" key="2">
    <source>
        <dbReference type="Ensembl" id="ENSSLDP00000003413.1"/>
    </source>
</evidence>
<dbReference type="AlphaFoldDB" id="A0A3B4WQ68"/>
<evidence type="ECO:0000256" key="1">
    <source>
        <dbReference type="SAM" id="SignalP"/>
    </source>
</evidence>
<reference evidence="2" key="1">
    <citation type="submission" date="2025-08" db="UniProtKB">
        <authorList>
            <consortium name="Ensembl"/>
        </authorList>
    </citation>
    <scope>IDENTIFICATION</scope>
</reference>
<proteinExistence type="predicted"/>
<feature type="chain" id="PRO_5017207446" evidence="1">
    <location>
        <begin position="19"/>
        <end position="106"/>
    </location>
</feature>
<name>A0A3B4WQ68_SERLL</name>
<protein>
    <submittedName>
        <fullName evidence="2">Uncharacterized protein</fullName>
    </submittedName>
</protein>
<keyword evidence="3" id="KW-1185">Reference proteome</keyword>
<sequence length="106" mass="11277">IMAEPVVLVLSFCCCVLSLHCSKMFSYNSSHSQKPSSTLRPGDVNRVAHTSVSQPASVTHIQSSLPGQVQFSGGGKPGAEFGTLISCFIERKLLDANTECAIQFCG</sequence>
<organism evidence="2 3">
    <name type="scientific">Seriola lalandi dorsalis</name>
    <dbReference type="NCBI Taxonomy" id="1841481"/>
    <lineage>
        <taxon>Eukaryota</taxon>
        <taxon>Metazoa</taxon>
        <taxon>Chordata</taxon>
        <taxon>Craniata</taxon>
        <taxon>Vertebrata</taxon>
        <taxon>Euteleostomi</taxon>
        <taxon>Actinopterygii</taxon>
        <taxon>Neopterygii</taxon>
        <taxon>Teleostei</taxon>
        <taxon>Neoteleostei</taxon>
        <taxon>Acanthomorphata</taxon>
        <taxon>Carangaria</taxon>
        <taxon>Carangiformes</taxon>
        <taxon>Carangidae</taxon>
        <taxon>Seriola</taxon>
    </lineage>
</organism>
<evidence type="ECO:0000313" key="3">
    <source>
        <dbReference type="Proteomes" id="UP000261360"/>
    </source>
</evidence>
<feature type="signal peptide" evidence="1">
    <location>
        <begin position="1"/>
        <end position="18"/>
    </location>
</feature>
<reference evidence="2" key="2">
    <citation type="submission" date="2025-09" db="UniProtKB">
        <authorList>
            <consortium name="Ensembl"/>
        </authorList>
    </citation>
    <scope>IDENTIFICATION</scope>
</reference>
<keyword evidence="1" id="KW-0732">Signal</keyword>
<dbReference type="Proteomes" id="UP000261360">
    <property type="component" value="Unplaced"/>
</dbReference>